<dbReference type="EMBL" id="JADQDK010000001">
    <property type="protein sequence ID" value="MBW0137968.1"/>
    <property type="molecule type" value="Genomic_DNA"/>
</dbReference>
<dbReference type="Proteomes" id="UP000694287">
    <property type="component" value="Unassembled WGS sequence"/>
</dbReference>
<dbReference type="InterPro" id="IPR041657">
    <property type="entry name" value="HTH_17"/>
</dbReference>
<dbReference type="RefSeq" id="WP_218602098.1">
    <property type="nucleotide sequence ID" value="NZ_JADQDJ010000047.1"/>
</dbReference>
<sequence>MTTNGPIFYTVAEVAEILRVDAATVYRSIRADAFPAVRIRSRYVIPAGAVIEMAEEAARSGGCIDLARRTQSARHHRADHQR</sequence>
<accession>A0ABS6V1H7</accession>
<dbReference type="NCBIfam" id="TIGR01764">
    <property type="entry name" value="excise"/>
    <property type="match status" value="1"/>
</dbReference>
<feature type="domain" description="Helix-turn-helix" evidence="1">
    <location>
        <begin position="8"/>
        <end position="56"/>
    </location>
</feature>
<reference evidence="2 3" key="1">
    <citation type="submission" date="2020-11" db="EMBL/GenBank/DDBJ databases">
        <title>Pseudonocardia abyssalis sp. nov. and Pseudonocardia oceani sp. nov., description and phylogenomic analysis of two novel actinomycetes isolated from the deep Southern Ocean.</title>
        <authorList>
            <person name="Parra J."/>
        </authorList>
    </citation>
    <scope>NUCLEOTIDE SEQUENCE [LARGE SCALE GENOMIC DNA]</scope>
    <source>
        <strain evidence="2 3">KRD-168</strain>
    </source>
</reference>
<keyword evidence="3" id="KW-1185">Reference proteome</keyword>
<evidence type="ECO:0000259" key="1">
    <source>
        <dbReference type="Pfam" id="PF12728"/>
    </source>
</evidence>
<name>A0ABS6V1H7_9PSEU</name>
<dbReference type="Pfam" id="PF12728">
    <property type="entry name" value="HTH_17"/>
    <property type="match status" value="1"/>
</dbReference>
<dbReference type="InterPro" id="IPR010093">
    <property type="entry name" value="SinI_DNA-bd"/>
</dbReference>
<organism evidence="2 3">
    <name type="scientific">Pseudonocardia abyssalis</name>
    <dbReference type="NCBI Taxonomy" id="2792008"/>
    <lineage>
        <taxon>Bacteria</taxon>
        <taxon>Bacillati</taxon>
        <taxon>Actinomycetota</taxon>
        <taxon>Actinomycetes</taxon>
        <taxon>Pseudonocardiales</taxon>
        <taxon>Pseudonocardiaceae</taxon>
        <taxon>Pseudonocardia</taxon>
    </lineage>
</organism>
<protein>
    <submittedName>
        <fullName evidence="2">Helix-turn-helix domain-containing protein</fullName>
    </submittedName>
</protein>
<proteinExistence type="predicted"/>
<gene>
    <name evidence="2" type="ORF">I4I81_27420</name>
</gene>
<evidence type="ECO:0000313" key="2">
    <source>
        <dbReference type="EMBL" id="MBW0137968.1"/>
    </source>
</evidence>
<comment type="caution">
    <text evidence="2">The sequence shown here is derived from an EMBL/GenBank/DDBJ whole genome shotgun (WGS) entry which is preliminary data.</text>
</comment>
<evidence type="ECO:0000313" key="3">
    <source>
        <dbReference type="Proteomes" id="UP000694287"/>
    </source>
</evidence>